<dbReference type="EMBL" id="CAAALY010007389">
    <property type="protein sequence ID" value="VEL09848.1"/>
    <property type="molecule type" value="Genomic_DNA"/>
</dbReference>
<dbReference type="AlphaFoldDB" id="A0A448WEI6"/>
<feature type="compositionally biased region" description="Polar residues" evidence="1">
    <location>
        <begin position="286"/>
        <end position="303"/>
    </location>
</feature>
<dbReference type="Proteomes" id="UP000784294">
    <property type="component" value="Unassembled WGS sequence"/>
</dbReference>
<comment type="caution">
    <text evidence="2">The sequence shown here is derived from an EMBL/GenBank/DDBJ whole genome shotgun (WGS) entry which is preliminary data.</text>
</comment>
<feature type="region of interest" description="Disordered" evidence="1">
    <location>
        <begin position="286"/>
        <end position="337"/>
    </location>
</feature>
<feature type="region of interest" description="Disordered" evidence="1">
    <location>
        <begin position="350"/>
        <end position="383"/>
    </location>
</feature>
<keyword evidence="3" id="KW-1185">Reference proteome</keyword>
<feature type="compositionally biased region" description="Pro residues" evidence="1">
    <location>
        <begin position="322"/>
        <end position="334"/>
    </location>
</feature>
<protein>
    <submittedName>
        <fullName evidence="2">Uncharacterized protein</fullName>
    </submittedName>
</protein>
<reference evidence="2" key="1">
    <citation type="submission" date="2018-11" db="EMBL/GenBank/DDBJ databases">
        <authorList>
            <consortium name="Pathogen Informatics"/>
        </authorList>
    </citation>
    <scope>NUCLEOTIDE SEQUENCE</scope>
</reference>
<proteinExistence type="predicted"/>
<name>A0A448WEI6_9PLAT</name>
<evidence type="ECO:0000313" key="2">
    <source>
        <dbReference type="EMBL" id="VEL09848.1"/>
    </source>
</evidence>
<sequence length="477" mass="50966">MSARSSFQHPPSLLKTSPLEPFPVFLSDVPDSFVTYPLTLQPITPTTCSQSIQDEISPAFFDRTLLASCAEARSTSISGPVLTCSSDSVELNSKPGALGAILQSEPISIKDGQCDNRGNVNKPLCYIESVKKDVRPGLTSQIYAPHDSASGSKIESKNRPNDSCQVPIIVPEPREARVQILRELEELEGTHDYRDNMVTQGGSESIQHLSASAITGINGLDDPQLIPASVTSFDCYSGGDRPLQFSDSPSFLLQRRRAELLRVNTRLAQHNLFQFAQLFPDRMSGTNIHSGQSDDSNVGISSSPLPPAVDADEPPDLNPSCPASPPLPSPPPTPTLTVFQASEWHVNSTPLAPNLDHINEPSYESTSNIPPPSNQSPSQPLSALSPRNLCLAATSESADSVGFSSSTLPSVSRLSHCLTSVTSGQSHIDSSSLGLLFSSVLDARASFDVASRSCTSGLNENLTGASQNFSSNQILLR</sequence>
<gene>
    <name evidence="2" type="ORF">PXEA_LOCUS3288</name>
</gene>
<evidence type="ECO:0000313" key="3">
    <source>
        <dbReference type="Proteomes" id="UP000784294"/>
    </source>
</evidence>
<evidence type="ECO:0000256" key="1">
    <source>
        <dbReference type="SAM" id="MobiDB-lite"/>
    </source>
</evidence>
<organism evidence="2 3">
    <name type="scientific">Protopolystoma xenopodis</name>
    <dbReference type="NCBI Taxonomy" id="117903"/>
    <lineage>
        <taxon>Eukaryota</taxon>
        <taxon>Metazoa</taxon>
        <taxon>Spiralia</taxon>
        <taxon>Lophotrochozoa</taxon>
        <taxon>Platyhelminthes</taxon>
        <taxon>Monogenea</taxon>
        <taxon>Polyopisthocotylea</taxon>
        <taxon>Polystomatidea</taxon>
        <taxon>Polystomatidae</taxon>
        <taxon>Protopolystoma</taxon>
    </lineage>
</organism>
<feature type="region of interest" description="Disordered" evidence="1">
    <location>
        <begin position="141"/>
        <end position="166"/>
    </location>
</feature>
<accession>A0A448WEI6</accession>